<dbReference type="PANTHER" id="PTHR40788:SF2">
    <property type="entry name" value="CLR5 DOMAIN-CONTAINING PROTEIN"/>
    <property type="match status" value="1"/>
</dbReference>
<dbReference type="EMBL" id="JBHGVX010000008">
    <property type="protein sequence ID" value="KAL1793572.1"/>
    <property type="molecule type" value="Genomic_DNA"/>
</dbReference>
<gene>
    <name evidence="1" type="ORF">ACET3X_008554</name>
</gene>
<sequence>MPDFTKLPLQKKADDIKLEELLTRLHRNDPVTPSLVTTIAKHASLLSDSICADYHTLNTILLRHEATIRKRWIKRSSAQRRNILLEAWPGMPEKHRPDYAELLDIFSKSRDPATLKKALTAQDKEVLPSGSKMWPFINMEDLLKPKSLLIFLNARGRNVPLTFAPIEEEFSPLAQMSPCGPEPELKKYLLQFSNDPNPTVYGRVSPVTKPINKYVPDKNGYEYCPRVGLHTLYIQQRILKFLVACSKLILHDYTDDLLLHGPIQVEPPSTDLDIGGDIGHMTFADALVISPYRNRGSIDFTRLRAYFNALRTNARDHILALREDPSYFAEVFIDISEHSMKMARDAKGQVHPALGSTEFLMVKARELVIEAYTMFVAWQELYQIVDQLAETSPEDSKDRFSSLMSELNCRAHNTSRLLYRMLSAYAACAPNTRKFFYRIDDSETVGSVVLIPSRIKSFEEFCAVSSLLCFAPASNATLSDTNVYHLLDDMATLFRSSNSAKNLMSTRVSELFTQTSVVGECIMQHSVWSDTPQAYEIDKNAPHSHNEEFLDWLYHLDHCRLPVHAVNPFRGKLAYPAHKVRNRSNVQSMRTAEANLDRFWECVDTFYEEKTGVSQHEAIRQCILEGGQMQRTPPWEEPLDMRPKSAENPAYVYQPFSRIFHNKAMQITGAFDRLAIEEKIKPKTRGITTVPMIDEPGDHAPAASEGTSQQTFTLDKRAYRTMKALFHVTLSETEDFPKAIKWDEFKRAMVRIGFAAEKLQGSAWQFTPGESLDVDRGIHFHEPHPDSDIPYIMARRFGRRLERVYGWRSEMFRLS</sequence>
<dbReference type="PANTHER" id="PTHR40788">
    <property type="entry name" value="CLR5 DOMAIN-CONTAINING PROTEIN-RELATED"/>
    <property type="match status" value="1"/>
</dbReference>
<accession>A0ABR3UBK5</accession>
<name>A0ABR3UBK5_9PLEO</name>
<keyword evidence="2" id="KW-1185">Reference proteome</keyword>
<dbReference type="RefSeq" id="XP_069304156.1">
    <property type="nucleotide sequence ID" value="XM_069454740.1"/>
</dbReference>
<comment type="caution">
    <text evidence="1">The sequence shown here is derived from an EMBL/GenBank/DDBJ whole genome shotgun (WGS) entry which is preliminary data.</text>
</comment>
<dbReference type="GeneID" id="96088876"/>
<organism evidence="1 2">
    <name type="scientific">Alternaria dauci</name>
    <dbReference type="NCBI Taxonomy" id="48095"/>
    <lineage>
        <taxon>Eukaryota</taxon>
        <taxon>Fungi</taxon>
        <taxon>Dikarya</taxon>
        <taxon>Ascomycota</taxon>
        <taxon>Pezizomycotina</taxon>
        <taxon>Dothideomycetes</taxon>
        <taxon>Pleosporomycetidae</taxon>
        <taxon>Pleosporales</taxon>
        <taxon>Pleosporineae</taxon>
        <taxon>Pleosporaceae</taxon>
        <taxon>Alternaria</taxon>
        <taxon>Alternaria sect. Porri</taxon>
    </lineage>
</organism>
<protein>
    <submittedName>
        <fullName evidence="1">Uncharacterized protein</fullName>
    </submittedName>
</protein>
<evidence type="ECO:0000313" key="1">
    <source>
        <dbReference type="EMBL" id="KAL1793572.1"/>
    </source>
</evidence>
<evidence type="ECO:0000313" key="2">
    <source>
        <dbReference type="Proteomes" id="UP001578633"/>
    </source>
</evidence>
<proteinExistence type="predicted"/>
<dbReference type="Proteomes" id="UP001578633">
    <property type="component" value="Chromosome 8"/>
</dbReference>
<reference evidence="1 2" key="1">
    <citation type="submission" date="2024-09" db="EMBL/GenBank/DDBJ databases">
        <title>T2T genomes of carrot and Alternaria dauci and their utility for understanding host-pathogen interaction during carrot leaf blight disease.</title>
        <authorList>
            <person name="Liu W."/>
            <person name="Xu S."/>
            <person name="Ou C."/>
            <person name="Liu X."/>
            <person name="Zhuang F."/>
            <person name="Deng X.W."/>
        </authorList>
    </citation>
    <scope>NUCLEOTIDE SEQUENCE [LARGE SCALE GENOMIC DNA]</scope>
    <source>
        <strain evidence="1 2">A2016</strain>
    </source>
</reference>